<evidence type="ECO:0000256" key="2">
    <source>
        <dbReference type="ARBA" id="ARBA00022786"/>
    </source>
</evidence>
<dbReference type="OrthoDB" id="2333384at2759"/>
<organism evidence="5 6">
    <name type="scientific">Aspergillus sclerotioniger CBS 115572</name>
    <dbReference type="NCBI Taxonomy" id="1450535"/>
    <lineage>
        <taxon>Eukaryota</taxon>
        <taxon>Fungi</taxon>
        <taxon>Dikarya</taxon>
        <taxon>Ascomycota</taxon>
        <taxon>Pezizomycotina</taxon>
        <taxon>Eurotiomycetes</taxon>
        <taxon>Eurotiomycetidae</taxon>
        <taxon>Eurotiales</taxon>
        <taxon>Aspergillaceae</taxon>
        <taxon>Aspergillus</taxon>
        <taxon>Aspergillus subgen. Circumdati</taxon>
    </lineage>
</organism>
<comment type="caution">
    <text evidence="5">The sequence shown here is derived from an EMBL/GenBank/DDBJ whole genome shotgun (WGS) entry which is preliminary data.</text>
</comment>
<dbReference type="InterPro" id="IPR014756">
    <property type="entry name" value="Ig_E-set"/>
</dbReference>
<dbReference type="GO" id="GO:0030674">
    <property type="term" value="F:protein-macromolecule adaptor activity"/>
    <property type="evidence" value="ECO:0007669"/>
    <property type="project" value="TreeGrafter"/>
</dbReference>
<dbReference type="SMART" id="SM01017">
    <property type="entry name" value="Arrestin_C"/>
    <property type="match status" value="1"/>
</dbReference>
<dbReference type="SUPFAM" id="SSF81296">
    <property type="entry name" value="E set domains"/>
    <property type="match status" value="1"/>
</dbReference>
<dbReference type="InterPro" id="IPR011022">
    <property type="entry name" value="Arrestin_C-like"/>
</dbReference>
<evidence type="ECO:0000259" key="4">
    <source>
        <dbReference type="SMART" id="SM01017"/>
    </source>
</evidence>
<dbReference type="Gene3D" id="2.60.40.640">
    <property type="match status" value="1"/>
</dbReference>
<keyword evidence="6" id="KW-1185">Reference proteome</keyword>
<name>A0A317W4C3_9EURO</name>
<dbReference type="GO" id="GO:0031625">
    <property type="term" value="F:ubiquitin protein ligase binding"/>
    <property type="evidence" value="ECO:0007669"/>
    <property type="project" value="TreeGrafter"/>
</dbReference>
<evidence type="ECO:0000313" key="5">
    <source>
        <dbReference type="EMBL" id="PWY80829.1"/>
    </source>
</evidence>
<evidence type="ECO:0000256" key="1">
    <source>
        <dbReference type="ARBA" id="ARBA00005298"/>
    </source>
</evidence>
<dbReference type="InterPro" id="IPR011021">
    <property type="entry name" value="Arrestin-like_N"/>
</dbReference>
<evidence type="ECO:0000256" key="3">
    <source>
        <dbReference type="ARBA" id="ARBA00038766"/>
    </source>
</evidence>
<dbReference type="Proteomes" id="UP000246702">
    <property type="component" value="Unassembled WGS sequence"/>
</dbReference>
<dbReference type="GO" id="GO:0005886">
    <property type="term" value="C:plasma membrane"/>
    <property type="evidence" value="ECO:0007669"/>
    <property type="project" value="TreeGrafter"/>
</dbReference>
<comment type="subunit">
    <text evidence="3">Interacts with hulA.</text>
</comment>
<dbReference type="PANTHER" id="PTHR11188">
    <property type="entry name" value="ARRESTIN DOMAIN CONTAINING PROTEIN"/>
    <property type="match status" value="1"/>
</dbReference>
<comment type="similarity">
    <text evidence="1">Belongs to the arrestin family.</text>
</comment>
<dbReference type="AlphaFoldDB" id="A0A317W4C3"/>
<evidence type="ECO:0000313" key="6">
    <source>
        <dbReference type="Proteomes" id="UP000246702"/>
    </source>
</evidence>
<dbReference type="STRING" id="1450535.A0A317W4C3"/>
<reference evidence="5 6" key="1">
    <citation type="submission" date="2016-12" db="EMBL/GenBank/DDBJ databases">
        <title>The genomes of Aspergillus section Nigri reveals drivers in fungal speciation.</title>
        <authorList>
            <consortium name="DOE Joint Genome Institute"/>
            <person name="Vesth T.C."/>
            <person name="Nybo J."/>
            <person name="Theobald S."/>
            <person name="Brandl J."/>
            <person name="Frisvad J.C."/>
            <person name="Nielsen K.F."/>
            <person name="Lyhne E.K."/>
            <person name="Kogle M.E."/>
            <person name="Kuo A."/>
            <person name="Riley R."/>
            <person name="Clum A."/>
            <person name="Nolan M."/>
            <person name="Lipzen A."/>
            <person name="Salamov A."/>
            <person name="Henrissat B."/>
            <person name="Wiebenga A."/>
            <person name="De Vries R.P."/>
            <person name="Grigoriev I.V."/>
            <person name="Mortensen U.H."/>
            <person name="Andersen M.R."/>
            <person name="Baker S.E."/>
        </authorList>
    </citation>
    <scope>NUCLEOTIDE SEQUENCE [LARGE SCALE GENOMIC DNA]</scope>
    <source>
        <strain evidence="5 6">CBS 115572</strain>
    </source>
</reference>
<proteinExistence type="inferred from homology"/>
<dbReference type="GO" id="GO:0005829">
    <property type="term" value="C:cytosol"/>
    <property type="evidence" value="ECO:0007669"/>
    <property type="project" value="TreeGrafter"/>
</dbReference>
<gene>
    <name evidence="5" type="ORF">BO94DRAFT_558240</name>
</gene>
<sequence>MISSLFRPASPSQNAPTYFDIRLDTNVIWLPGDDIPTGYCHLTSKVILCLNQPLCIKDLKLHFEGWRYLKWNPHFSYFETHHQKSTLWERLFMRQTWNFLQCSKTSTSTTLPPGNHEFPFHFCLSSKTSDSVQGLNDCSIRYNLKAQIRTLKDSTFDTAKHITVCRIHRSLLFPEPKILQNIWPDKIIYRAQSPSTTYTFNGTIPLTFHFVPLRKGLKIASIHTQVIETHKAIQPSLSTRSRIIIQDDFNVPSCDELETTSDDEGYWHHLNRLLRLPKGLRKCVQSTANSFLRVDHELEIQIRLVNPDGHESSINLTWPIFIYFPLPQELGDGYASSLIKALRMVDETLDLSLPNYNDHVLDRMPDDVPDGLGCRGYGL</sequence>
<feature type="domain" description="Arrestin C-terminal-like" evidence="4">
    <location>
        <begin position="183"/>
        <end position="327"/>
    </location>
</feature>
<dbReference type="Pfam" id="PF00339">
    <property type="entry name" value="Arrestin_N"/>
    <property type="match status" value="1"/>
</dbReference>
<dbReference type="Pfam" id="PF02752">
    <property type="entry name" value="Arrestin_C"/>
    <property type="match status" value="1"/>
</dbReference>
<dbReference type="RefSeq" id="XP_025465431.1">
    <property type="nucleotide sequence ID" value="XM_025613994.1"/>
</dbReference>
<keyword evidence="2" id="KW-0833">Ubl conjugation pathway</keyword>
<dbReference type="EMBL" id="MSFK01000021">
    <property type="protein sequence ID" value="PWY80829.1"/>
    <property type="molecule type" value="Genomic_DNA"/>
</dbReference>
<accession>A0A317W4C3</accession>
<dbReference type="GeneID" id="37116137"/>
<protein>
    <recommendedName>
        <fullName evidence="4">Arrestin C-terminal-like domain-containing protein</fullName>
    </recommendedName>
</protein>
<dbReference type="GO" id="GO:0070086">
    <property type="term" value="P:ubiquitin-dependent endocytosis"/>
    <property type="evidence" value="ECO:0007669"/>
    <property type="project" value="TreeGrafter"/>
</dbReference>
<dbReference type="InterPro" id="IPR014752">
    <property type="entry name" value="Arrestin-like_C"/>
</dbReference>
<dbReference type="PANTHER" id="PTHR11188:SF17">
    <property type="entry name" value="FI21816P1"/>
    <property type="match status" value="1"/>
</dbReference>
<dbReference type="InterPro" id="IPR050357">
    <property type="entry name" value="Arrestin_domain-protein"/>
</dbReference>